<evidence type="ECO:0000313" key="2">
    <source>
        <dbReference type="EMBL" id="KAI8035427.1"/>
    </source>
</evidence>
<comment type="caution">
    <text evidence="2">The sequence shown here is derived from an EMBL/GenBank/DDBJ whole genome shotgun (WGS) entry which is preliminary data.</text>
</comment>
<feature type="compositionally biased region" description="Low complexity" evidence="1">
    <location>
        <begin position="83"/>
        <end position="92"/>
    </location>
</feature>
<accession>A0A9P9YEA6</accession>
<proteinExistence type="predicted"/>
<dbReference type="AlphaFoldDB" id="A0A9P9YEA6"/>
<evidence type="ECO:0000256" key="1">
    <source>
        <dbReference type="SAM" id="MobiDB-lite"/>
    </source>
</evidence>
<evidence type="ECO:0000313" key="3">
    <source>
        <dbReference type="Proteomes" id="UP001059596"/>
    </source>
</evidence>
<name>A0A9P9YEA6_9MUSC</name>
<keyword evidence="3" id="KW-1185">Reference proteome</keyword>
<reference evidence="2" key="1">
    <citation type="journal article" date="2023" name="Genome Biol. Evol.">
        <title>Long-read-based Genome Assembly of Drosophila gunungcola Reveals Fewer Chemosensory Genes in Flower-breeding Species.</title>
        <authorList>
            <person name="Negi A."/>
            <person name="Liao B.Y."/>
            <person name="Yeh S.D."/>
        </authorList>
    </citation>
    <scope>NUCLEOTIDE SEQUENCE</scope>
    <source>
        <strain evidence="2">Sukarami</strain>
    </source>
</reference>
<protein>
    <submittedName>
        <fullName evidence="2">Uncharacterized protein</fullName>
    </submittedName>
</protein>
<dbReference type="Proteomes" id="UP001059596">
    <property type="component" value="Unassembled WGS sequence"/>
</dbReference>
<sequence>NVFPIDWTIFPGECVRVGNAWQFRAVCVWVGKTYLDDESQKFGLINVCGSGIGVRAAAEAVRRHCHHPATKSRATPPKKTQPPRRGGIHPPGHVLMCVKRPYMCP</sequence>
<feature type="region of interest" description="Disordered" evidence="1">
    <location>
        <begin position="65"/>
        <end position="92"/>
    </location>
</feature>
<gene>
    <name evidence="2" type="ORF">M5D96_011770</name>
</gene>
<organism evidence="2 3">
    <name type="scientific">Drosophila gunungcola</name>
    <name type="common">fruit fly</name>
    <dbReference type="NCBI Taxonomy" id="103775"/>
    <lineage>
        <taxon>Eukaryota</taxon>
        <taxon>Metazoa</taxon>
        <taxon>Ecdysozoa</taxon>
        <taxon>Arthropoda</taxon>
        <taxon>Hexapoda</taxon>
        <taxon>Insecta</taxon>
        <taxon>Pterygota</taxon>
        <taxon>Neoptera</taxon>
        <taxon>Endopterygota</taxon>
        <taxon>Diptera</taxon>
        <taxon>Brachycera</taxon>
        <taxon>Muscomorpha</taxon>
        <taxon>Ephydroidea</taxon>
        <taxon>Drosophilidae</taxon>
        <taxon>Drosophila</taxon>
        <taxon>Sophophora</taxon>
    </lineage>
</organism>
<feature type="non-terminal residue" evidence="2">
    <location>
        <position position="105"/>
    </location>
</feature>
<dbReference type="EMBL" id="JAMKOV010000037">
    <property type="protein sequence ID" value="KAI8035427.1"/>
    <property type="molecule type" value="Genomic_DNA"/>
</dbReference>